<dbReference type="AlphaFoldDB" id="A0A345NP11"/>
<feature type="compositionally biased region" description="Low complexity" evidence="1">
    <location>
        <begin position="134"/>
        <end position="146"/>
    </location>
</feature>
<reference evidence="2 3" key="1">
    <citation type="submission" date="2018-07" db="EMBL/GenBank/DDBJ databases">
        <title>Complete genome sequencing of Ornithinimicrobium sp. AMA3305.</title>
        <authorList>
            <person name="Bae J.-W."/>
        </authorList>
    </citation>
    <scope>NUCLEOTIDE SEQUENCE [LARGE SCALE GENOMIC DNA]</scope>
    <source>
        <strain evidence="2 3">AMA3305</strain>
    </source>
</reference>
<feature type="compositionally biased region" description="Polar residues" evidence="1">
    <location>
        <begin position="1"/>
        <end position="11"/>
    </location>
</feature>
<evidence type="ECO:0000313" key="3">
    <source>
        <dbReference type="Proteomes" id="UP000253790"/>
    </source>
</evidence>
<sequence>MTPSEGQNPLRSSGPEEVDPTGIRALLRTLPDPGPMPDHLVERITARLAAEHAQRLQDTGSTDGGGRGRVVELTGRRSPRSPGRTLAYLGAAAAGLLVATVAVGELGGGGLLGGTAAELDSAAQVSTRSRVAADAGAADAGGADSAGSDEEAMDGSAGGAAQDLLAQEEAGSAADSAGDDAAAPSVAAADLPVEVLPPLGEVRAGAVRSDVLAALTSEDFSSSGEGTLSVAGAQRCWQTGGDGRSWPERQAAEALYEGDPVVVLVGRDGDAGSAVLLPASCAQGASVDALEVLAWGP</sequence>
<dbReference type="EMBL" id="CP031229">
    <property type="protein sequence ID" value="AXH96769.1"/>
    <property type="molecule type" value="Genomic_DNA"/>
</dbReference>
<keyword evidence="3" id="KW-1185">Reference proteome</keyword>
<dbReference type="KEGG" id="orn:DV701_12130"/>
<organism evidence="2 3">
    <name type="scientific">Ornithinimicrobium avium</name>
    <dbReference type="NCBI Taxonomy" id="2283195"/>
    <lineage>
        <taxon>Bacteria</taxon>
        <taxon>Bacillati</taxon>
        <taxon>Actinomycetota</taxon>
        <taxon>Actinomycetes</taxon>
        <taxon>Micrococcales</taxon>
        <taxon>Ornithinimicrobiaceae</taxon>
        <taxon>Ornithinimicrobium</taxon>
    </lineage>
</organism>
<feature type="region of interest" description="Disordered" evidence="1">
    <location>
        <begin position="52"/>
        <end position="83"/>
    </location>
</feature>
<name>A0A345NP11_9MICO</name>
<proteinExistence type="predicted"/>
<accession>A0A345NP11</accession>
<dbReference type="Proteomes" id="UP000253790">
    <property type="component" value="Chromosome"/>
</dbReference>
<evidence type="ECO:0000256" key="1">
    <source>
        <dbReference type="SAM" id="MobiDB-lite"/>
    </source>
</evidence>
<gene>
    <name evidence="2" type="ORF">DV701_12130</name>
</gene>
<feature type="region of interest" description="Disordered" evidence="1">
    <location>
        <begin position="1"/>
        <end position="38"/>
    </location>
</feature>
<feature type="region of interest" description="Disordered" evidence="1">
    <location>
        <begin position="134"/>
        <end position="157"/>
    </location>
</feature>
<evidence type="ECO:0000313" key="2">
    <source>
        <dbReference type="EMBL" id="AXH96769.1"/>
    </source>
</evidence>
<dbReference type="OrthoDB" id="4861979at2"/>
<protein>
    <submittedName>
        <fullName evidence="2">Uncharacterized protein</fullName>
    </submittedName>
</protein>
<dbReference type="RefSeq" id="WP_114928590.1">
    <property type="nucleotide sequence ID" value="NZ_CP031229.1"/>
</dbReference>